<protein>
    <recommendedName>
        <fullName evidence="3">Septum formation-related domain-containing protein</fullName>
    </recommendedName>
</protein>
<sequence>MTRSLGRRVLMHLLGVPVPGPQLWGRTPVSAPYLRYRRYPLHRRVAAGLLGASLQGPSDPGHLPDGTDGVPLPDSRAATAPAGSATVSPRGSYDDEAGDQAPPFVPVLLRGPGPGNGKELSSPGLEPPDARRRTGSHVLWAALAGAYAVVVVVVGVWISLDRVQSREPGPASPGSVISVTERLEVGDCVLVEWAGPRFEGTPHLTVDRPCAARAPDGQVIAVVGARTADEARWRGPLQCERRTEELRDRLADVSSYAVVPTRETFDVAGRRTACLVLGAHGPVYGPLGPGRTSGYAFTDTANMQMGDCLRVQSNRAARLISCSRPHDQEVLGFTRLGADVTLTEAKSRSDAACARDVPPAGHGFDPAVYEPASWTAQGAWKSGTHVVVCAVRRQNGATMRGNESGDLRTAESPPSL</sequence>
<keyword evidence="5" id="KW-1185">Reference proteome</keyword>
<keyword evidence="2" id="KW-0472">Membrane</keyword>
<keyword evidence="2" id="KW-0812">Transmembrane</keyword>
<accession>A0ABP6M3V5</accession>
<evidence type="ECO:0000313" key="5">
    <source>
        <dbReference type="Proteomes" id="UP001501532"/>
    </source>
</evidence>
<feature type="region of interest" description="Disordered" evidence="1">
    <location>
        <begin position="52"/>
        <end position="132"/>
    </location>
</feature>
<feature type="transmembrane region" description="Helical" evidence="2">
    <location>
        <begin position="138"/>
        <end position="160"/>
    </location>
</feature>
<gene>
    <name evidence="4" type="ORF">GCM10010448_58590</name>
</gene>
<dbReference type="InterPro" id="IPR026004">
    <property type="entry name" value="Septum_form"/>
</dbReference>
<evidence type="ECO:0000256" key="2">
    <source>
        <dbReference type="SAM" id="Phobius"/>
    </source>
</evidence>
<evidence type="ECO:0000313" key="4">
    <source>
        <dbReference type="EMBL" id="GAA3067456.1"/>
    </source>
</evidence>
<evidence type="ECO:0000259" key="3">
    <source>
        <dbReference type="Pfam" id="PF13845"/>
    </source>
</evidence>
<proteinExistence type="predicted"/>
<evidence type="ECO:0000256" key="1">
    <source>
        <dbReference type="SAM" id="MobiDB-lite"/>
    </source>
</evidence>
<dbReference type="EMBL" id="BAAAUF010000059">
    <property type="protein sequence ID" value="GAA3067456.1"/>
    <property type="molecule type" value="Genomic_DNA"/>
</dbReference>
<keyword evidence="2" id="KW-1133">Transmembrane helix</keyword>
<dbReference type="Pfam" id="PF13845">
    <property type="entry name" value="Septum_form"/>
    <property type="match status" value="1"/>
</dbReference>
<name>A0ABP6M3V5_9ACTN</name>
<comment type="caution">
    <text evidence="4">The sequence shown here is derived from an EMBL/GenBank/DDBJ whole genome shotgun (WGS) entry which is preliminary data.</text>
</comment>
<feature type="domain" description="Septum formation-related" evidence="3">
    <location>
        <begin position="221"/>
        <end position="389"/>
    </location>
</feature>
<dbReference type="Proteomes" id="UP001501532">
    <property type="component" value="Unassembled WGS sequence"/>
</dbReference>
<organism evidence="4 5">
    <name type="scientific">Streptomyces glomeratus</name>
    <dbReference type="NCBI Taxonomy" id="284452"/>
    <lineage>
        <taxon>Bacteria</taxon>
        <taxon>Bacillati</taxon>
        <taxon>Actinomycetota</taxon>
        <taxon>Actinomycetes</taxon>
        <taxon>Kitasatosporales</taxon>
        <taxon>Streptomycetaceae</taxon>
        <taxon>Streptomyces</taxon>
    </lineage>
</organism>
<reference evidence="5" key="1">
    <citation type="journal article" date="2019" name="Int. J. Syst. Evol. Microbiol.">
        <title>The Global Catalogue of Microorganisms (GCM) 10K type strain sequencing project: providing services to taxonomists for standard genome sequencing and annotation.</title>
        <authorList>
            <consortium name="The Broad Institute Genomics Platform"/>
            <consortium name="The Broad Institute Genome Sequencing Center for Infectious Disease"/>
            <person name="Wu L."/>
            <person name="Ma J."/>
        </authorList>
    </citation>
    <scope>NUCLEOTIDE SEQUENCE [LARGE SCALE GENOMIC DNA]</scope>
    <source>
        <strain evidence="5">JCM 9091</strain>
    </source>
</reference>